<evidence type="ECO:0000256" key="3">
    <source>
        <dbReference type="ARBA" id="ARBA00022448"/>
    </source>
</evidence>
<feature type="transmembrane region" description="Helical" evidence="9">
    <location>
        <begin position="135"/>
        <end position="155"/>
    </location>
</feature>
<feature type="region of interest" description="Disordered" evidence="8">
    <location>
        <begin position="40"/>
        <end position="60"/>
    </location>
</feature>
<evidence type="ECO:0000313" key="11">
    <source>
        <dbReference type="Proteomes" id="UP001596119"/>
    </source>
</evidence>
<sequence length="221" mass="23432">MLLAVVLLYVGAVLAVNGIWLIGQARAAEEVERVPAHAAAAAGEPADVPSSVGGRGAEPAPARAERSPLFLQNREVAVINIFTGFVGVVIALIFLVQGAVGNNLASARSGGFILLFAFTYLWVAFNQYLDAGGRAFGWYCLFVAITAIPAGIYTLQNANGNVALIWLGINWFAWAVLWGLFWALLALELPIARPTGWITIVEGVATSWALGFAVLIGVFSF</sequence>
<keyword evidence="7 9" id="KW-0472">Membrane</keyword>
<name>A0ABW1IEE2_9PSEU</name>
<evidence type="ECO:0000256" key="6">
    <source>
        <dbReference type="ARBA" id="ARBA00022989"/>
    </source>
</evidence>
<organism evidence="10 11">
    <name type="scientific">Pseudonocardia lutea</name>
    <dbReference type="NCBI Taxonomy" id="2172015"/>
    <lineage>
        <taxon>Bacteria</taxon>
        <taxon>Bacillati</taxon>
        <taxon>Actinomycetota</taxon>
        <taxon>Actinomycetes</taxon>
        <taxon>Pseudonocardiales</taxon>
        <taxon>Pseudonocardiaceae</taxon>
        <taxon>Pseudonocardia</taxon>
    </lineage>
</organism>
<evidence type="ECO:0000256" key="4">
    <source>
        <dbReference type="ARBA" id="ARBA00022475"/>
    </source>
</evidence>
<proteinExistence type="inferred from homology"/>
<accession>A0ABW1IEE2</accession>
<evidence type="ECO:0000313" key="10">
    <source>
        <dbReference type="EMBL" id="MFC5952013.1"/>
    </source>
</evidence>
<comment type="caution">
    <text evidence="10">The sequence shown here is derived from an EMBL/GenBank/DDBJ whole genome shotgun (WGS) entry which is preliminary data.</text>
</comment>
<keyword evidence="3" id="KW-0813">Transport</keyword>
<feature type="transmembrane region" description="Helical" evidence="9">
    <location>
        <begin position="162"/>
        <end position="185"/>
    </location>
</feature>
<feature type="transmembrane region" description="Helical" evidence="9">
    <location>
        <begin position="197"/>
        <end position="219"/>
    </location>
</feature>
<keyword evidence="6 9" id="KW-1133">Transmembrane helix</keyword>
<keyword evidence="11" id="KW-1185">Reference proteome</keyword>
<evidence type="ECO:0000256" key="8">
    <source>
        <dbReference type="SAM" id="MobiDB-lite"/>
    </source>
</evidence>
<reference evidence="11" key="1">
    <citation type="journal article" date="2019" name="Int. J. Syst. Evol. Microbiol.">
        <title>The Global Catalogue of Microorganisms (GCM) 10K type strain sequencing project: providing services to taxonomists for standard genome sequencing and annotation.</title>
        <authorList>
            <consortium name="The Broad Institute Genomics Platform"/>
            <consortium name="The Broad Institute Genome Sequencing Center for Infectious Disease"/>
            <person name="Wu L."/>
            <person name="Ma J."/>
        </authorList>
    </citation>
    <scope>NUCLEOTIDE SEQUENCE [LARGE SCALE GENOMIC DNA]</scope>
    <source>
        <strain evidence="11">CGMCC 4.7397</strain>
    </source>
</reference>
<dbReference type="Gene3D" id="1.25.40.600">
    <property type="match status" value="1"/>
</dbReference>
<evidence type="ECO:0000256" key="7">
    <source>
        <dbReference type="ARBA" id="ARBA00023136"/>
    </source>
</evidence>
<protein>
    <submittedName>
        <fullName evidence="10">AmiS/UreI family transporter</fullName>
    </submittedName>
</protein>
<dbReference type="EMBL" id="JBHSQK010000089">
    <property type="protein sequence ID" value="MFC5952013.1"/>
    <property type="molecule type" value="Genomic_DNA"/>
</dbReference>
<feature type="transmembrane region" description="Helical" evidence="9">
    <location>
        <begin position="112"/>
        <end position="129"/>
    </location>
</feature>
<dbReference type="InterPro" id="IPR003211">
    <property type="entry name" value="AmiSUreI_transpt"/>
</dbReference>
<gene>
    <name evidence="10" type="ORF">ACFQH9_27490</name>
</gene>
<keyword evidence="4" id="KW-1003">Cell membrane</keyword>
<dbReference type="InterPro" id="IPR038523">
    <property type="entry name" value="AmiSUreI_transpt_sf"/>
</dbReference>
<dbReference type="Pfam" id="PF02293">
    <property type="entry name" value="AmiS_UreI"/>
    <property type="match status" value="1"/>
</dbReference>
<dbReference type="RefSeq" id="WP_379570518.1">
    <property type="nucleotide sequence ID" value="NZ_JBHSQK010000089.1"/>
</dbReference>
<evidence type="ECO:0000256" key="5">
    <source>
        <dbReference type="ARBA" id="ARBA00022692"/>
    </source>
</evidence>
<evidence type="ECO:0000256" key="9">
    <source>
        <dbReference type="SAM" id="Phobius"/>
    </source>
</evidence>
<comment type="similarity">
    <text evidence="2">Belongs to the AmiS/UreI family.</text>
</comment>
<dbReference type="Proteomes" id="UP001596119">
    <property type="component" value="Unassembled WGS sequence"/>
</dbReference>
<comment type="subcellular location">
    <subcellularLocation>
        <location evidence="1">Cell membrane</location>
        <topology evidence="1">Multi-pass membrane protein</topology>
    </subcellularLocation>
</comment>
<feature type="transmembrane region" description="Helical" evidence="9">
    <location>
        <begin position="77"/>
        <end position="100"/>
    </location>
</feature>
<evidence type="ECO:0000256" key="1">
    <source>
        <dbReference type="ARBA" id="ARBA00004651"/>
    </source>
</evidence>
<keyword evidence="5 9" id="KW-0812">Transmembrane</keyword>
<evidence type="ECO:0000256" key="2">
    <source>
        <dbReference type="ARBA" id="ARBA00010068"/>
    </source>
</evidence>